<keyword evidence="3" id="KW-1003">Cell membrane</keyword>
<evidence type="ECO:0000256" key="5">
    <source>
        <dbReference type="ARBA" id="ARBA00022989"/>
    </source>
</evidence>
<comment type="similarity">
    <text evidence="2">Belongs to the MscS (TC 1.A.23) family.</text>
</comment>
<dbReference type="Pfam" id="PF21082">
    <property type="entry name" value="MS_channel_3rd"/>
    <property type="match status" value="1"/>
</dbReference>
<keyword evidence="13" id="KW-1185">Reference proteome</keyword>
<dbReference type="InterPro" id="IPR049142">
    <property type="entry name" value="MS_channel_1st"/>
</dbReference>
<dbReference type="Pfam" id="PF21088">
    <property type="entry name" value="MS_channel_1st"/>
    <property type="match status" value="1"/>
</dbReference>
<dbReference type="Gene3D" id="3.30.70.100">
    <property type="match status" value="1"/>
</dbReference>
<organism evidence="12 13">
    <name type="scientific">Bacillus benzoevorans</name>
    <dbReference type="NCBI Taxonomy" id="1456"/>
    <lineage>
        <taxon>Bacteria</taxon>
        <taxon>Bacillati</taxon>
        <taxon>Bacillota</taxon>
        <taxon>Bacilli</taxon>
        <taxon>Bacillales</taxon>
        <taxon>Bacillaceae</taxon>
        <taxon>Bacillus</taxon>
    </lineage>
</organism>
<comment type="caution">
    <text evidence="12">The sequence shown here is derived from an EMBL/GenBank/DDBJ whole genome shotgun (WGS) entry which is preliminary data.</text>
</comment>
<dbReference type="InterPro" id="IPR049278">
    <property type="entry name" value="MS_channel_C"/>
</dbReference>
<sequence>MMNDLEKGTQEVIEKTLNEDLWINIGVASLKILAIFIISGIVIKVGKAAIHRIFKVRQMSPLRTSERREATIMKLLQSVLTYAVYFIALIMFLSNLGVNVSAILAGAGVVGLAVGFGAQSLVKDIITGFFIIFEDQFAVGDHVKIGQFEGDVEMIGLRTTRVKSWTGEVNIIPNGSIIEVTNFSVHNSLAVVDISVAYEENIQEVEALIQDLLLSLNGKYEEIVKPPELLGVQTLAPSEVIIRVTAETLPMRHLFIARELRREIKLCLDKHGIEIPYPRMVMYSRPETESGLKREVGS</sequence>
<dbReference type="Gene3D" id="1.10.287.1260">
    <property type="match status" value="1"/>
</dbReference>
<evidence type="ECO:0000259" key="9">
    <source>
        <dbReference type="Pfam" id="PF00924"/>
    </source>
</evidence>
<dbReference type="InterPro" id="IPR045276">
    <property type="entry name" value="YbiO_bact"/>
</dbReference>
<comment type="subcellular location">
    <subcellularLocation>
        <location evidence="1">Cell membrane</location>
        <topology evidence="1">Multi-pass membrane protein</topology>
    </subcellularLocation>
</comment>
<dbReference type="GO" id="GO:0005886">
    <property type="term" value="C:plasma membrane"/>
    <property type="evidence" value="ECO:0007669"/>
    <property type="project" value="UniProtKB-SubCell"/>
</dbReference>
<dbReference type="InterPro" id="IPR011014">
    <property type="entry name" value="MscS_channel_TM-2"/>
</dbReference>
<keyword evidence="6 8" id="KW-0472">Membrane</keyword>
<evidence type="ECO:0000259" key="11">
    <source>
        <dbReference type="Pfam" id="PF21088"/>
    </source>
</evidence>
<feature type="transmembrane region" description="Helical" evidence="8">
    <location>
        <begin position="75"/>
        <end position="94"/>
    </location>
</feature>
<evidence type="ECO:0000256" key="3">
    <source>
        <dbReference type="ARBA" id="ARBA00022475"/>
    </source>
</evidence>
<reference evidence="12 13" key="1">
    <citation type="submission" date="2020-08" db="EMBL/GenBank/DDBJ databases">
        <title>Genomic Encyclopedia of Type Strains, Phase IV (KMG-IV): sequencing the most valuable type-strain genomes for metagenomic binning, comparative biology and taxonomic classification.</title>
        <authorList>
            <person name="Goeker M."/>
        </authorList>
    </citation>
    <scope>NUCLEOTIDE SEQUENCE [LARGE SCALE GENOMIC DNA]</scope>
    <source>
        <strain evidence="12 13">DSM 5391</strain>
    </source>
</reference>
<dbReference type="SUPFAM" id="SSF82689">
    <property type="entry name" value="Mechanosensitive channel protein MscS (YggB), C-terminal domain"/>
    <property type="match status" value="1"/>
</dbReference>
<evidence type="ECO:0000256" key="4">
    <source>
        <dbReference type="ARBA" id="ARBA00022692"/>
    </source>
</evidence>
<evidence type="ECO:0000256" key="2">
    <source>
        <dbReference type="ARBA" id="ARBA00008017"/>
    </source>
</evidence>
<evidence type="ECO:0000313" key="12">
    <source>
        <dbReference type="EMBL" id="MBB6445425.1"/>
    </source>
</evidence>
<dbReference type="FunFam" id="1.10.287.1260:FF:000005">
    <property type="entry name" value="Mechanosensitive ion channel family protein"/>
    <property type="match status" value="1"/>
</dbReference>
<evidence type="ECO:0000313" key="13">
    <source>
        <dbReference type="Proteomes" id="UP000531594"/>
    </source>
</evidence>
<dbReference type="PANTHER" id="PTHR30460:SF0">
    <property type="entry name" value="MODERATE CONDUCTANCE MECHANOSENSITIVE CHANNEL YBIO"/>
    <property type="match status" value="1"/>
</dbReference>
<dbReference type="EMBL" id="JACHGK010000006">
    <property type="protein sequence ID" value="MBB6445425.1"/>
    <property type="molecule type" value="Genomic_DNA"/>
</dbReference>
<evidence type="ECO:0000256" key="8">
    <source>
        <dbReference type="SAM" id="Phobius"/>
    </source>
</evidence>
<dbReference type="GO" id="GO:0008381">
    <property type="term" value="F:mechanosensitive monoatomic ion channel activity"/>
    <property type="evidence" value="ECO:0007669"/>
    <property type="project" value="InterPro"/>
</dbReference>
<feature type="domain" description="Mechanosensitive ion channel MscS" evidence="9">
    <location>
        <begin position="121"/>
        <end position="184"/>
    </location>
</feature>
<evidence type="ECO:0000256" key="7">
    <source>
        <dbReference type="ARBA" id="ARBA00059688"/>
    </source>
</evidence>
<feature type="domain" description="Mechanosensitive ion channel MscS C-terminal" evidence="10">
    <location>
        <begin position="191"/>
        <end position="275"/>
    </location>
</feature>
<dbReference type="Gene3D" id="2.30.30.60">
    <property type="match status" value="1"/>
</dbReference>
<dbReference type="InterPro" id="IPR023408">
    <property type="entry name" value="MscS_beta-dom_sf"/>
</dbReference>
<dbReference type="InterPro" id="IPR011066">
    <property type="entry name" value="MscS_channel_C_sf"/>
</dbReference>
<dbReference type="PANTHER" id="PTHR30460">
    <property type="entry name" value="MODERATE CONDUCTANCE MECHANOSENSITIVE CHANNEL YBIO"/>
    <property type="match status" value="1"/>
</dbReference>
<protein>
    <submittedName>
        <fullName evidence="12">Small conductance mechanosensitive channel</fullName>
    </submittedName>
</protein>
<dbReference type="Pfam" id="PF00924">
    <property type="entry name" value="MS_channel_2nd"/>
    <property type="match status" value="1"/>
</dbReference>
<dbReference type="InterPro" id="IPR006685">
    <property type="entry name" value="MscS_channel_2nd"/>
</dbReference>
<dbReference type="FunFam" id="2.30.30.60:FF:000001">
    <property type="entry name" value="MscS Mechanosensitive ion channel"/>
    <property type="match status" value="1"/>
</dbReference>
<keyword evidence="5 8" id="KW-1133">Transmembrane helix</keyword>
<evidence type="ECO:0000256" key="1">
    <source>
        <dbReference type="ARBA" id="ARBA00004651"/>
    </source>
</evidence>
<keyword evidence="4 8" id="KW-0812">Transmembrane</keyword>
<dbReference type="Proteomes" id="UP000531594">
    <property type="component" value="Unassembled WGS sequence"/>
</dbReference>
<dbReference type="InterPro" id="IPR010920">
    <property type="entry name" value="LSM_dom_sf"/>
</dbReference>
<dbReference type="AlphaFoldDB" id="A0A7X0HR49"/>
<accession>A0A7X0HR49</accession>
<feature type="transmembrane region" description="Helical" evidence="8">
    <location>
        <begin position="32"/>
        <end position="54"/>
    </location>
</feature>
<evidence type="ECO:0000259" key="10">
    <source>
        <dbReference type="Pfam" id="PF21082"/>
    </source>
</evidence>
<comment type="function">
    <text evidence="7">May play a role in resistance to osmotic downshock.</text>
</comment>
<name>A0A7X0HR49_9BACI</name>
<dbReference type="SUPFAM" id="SSF82861">
    <property type="entry name" value="Mechanosensitive channel protein MscS (YggB), transmembrane region"/>
    <property type="match status" value="1"/>
</dbReference>
<dbReference type="SUPFAM" id="SSF50182">
    <property type="entry name" value="Sm-like ribonucleoproteins"/>
    <property type="match status" value="1"/>
</dbReference>
<proteinExistence type="inferred from homology"/>
<feature type="transmembrane region" description="Helical" evidence="8">
    <location>
        <begin position="100"/>
        <end position="122"/>
    </location>
</feature>
<evidence type="ECO:0000256" key="6">
    <source>
        <dbReference type="ARBA" id="ARBA00023136"/>
    </source>
</evidence>
<gene>
    <name evidence="12" type="ORF">HNR53_002044</name>
</gene>
<feature type="domain" description="Mechanosensitive ion channel transmembrane helices 2/3" evidence="11">
    <location>
        <begin position="79"/>
        <end position="119"/>
    </location>
</feature>